<dbReference type="Gene3D" id="3.40.50.2300">
    <property type="match status" value="1"/>
</dbReference>
<sequence>MAHILLVDDEEAIVYVFRRYLERAGFQVTAATNPVAAVAAAGAGAFDLLVTDYRMPGLSGSELVARLRVANPGLPALVVTAYGAEVALAEANVRVMNKPLSPADLVEAVRQALVQAVAP</sequence>
<dbReference type="Pfam" id="PF00072">
    <property type="entry name" value="Response_reg"/>
    <property type="match status" value="1"/>
</dbReference>
<dbReference type="SUPFAM" id="SSF52172">
    <property type="entry name" value="CheY-like"/>
    <property type="match status" value="1"/>
</dbReference>
<evidence type="ECO:0000256" key="2">
    <source>
        <dbReference type="PROSITE-ProRule" id="PRU00169"/>
    </source>
</evidence>
<accession>A0ABV6FF63</accession>
<evidence type="ECO:0000313" key="4">
    <source>
        <dbReference type="EMBL" id="MFC0252169.1"/>
    </source>
</evidence>
<evidence type="ECO:0000313" key="5">
    <source>
        <dbReference type="Proteomes" id="UP001589773"/>
    </source>
</evidence>
<dbReference type="InterPro" id="IPR011006">
    <property type="entry name" value="CheY-like_superfamily"/>
</dbReference>
<dbReference type="PROSITE" id="PS50110">
    <property type="entry name" value="RESPONSE_REGULATORY"/>
    <property type="match status" value="1"/>
</dbReference>
<reference evidence="4 5" key="1">
    <citation type="submission" date="2024-09" db="EMBL/GenBank/DDBJ databases">
        <authorList>
            <person name="Sun Q."/>
            <person name="Mori K."/>
        </authorList>
    </citation>
    <scope>NUCLEOTIDE SEQUENCE [LARGE SCALE GENOMIC DNA]</scope>
    <source>
        <strain evidence="4 5">CCM 7792</strain>
    </source>
</reference>
<dbReference type="Proteomes" id="UP001589773">
    <property type="component" value="Unassembled WGS sequence"/>
</dbReference>
<dbReference type="PANTHER" id="PTHR44591">
    <property type="entry name" value="STRESS RESPONSE REGULATOR PROTEIN 1"/>
    <property type="match status" value="1"/>
</dbReference>
<dbReference type="InterPro" id="IPR050595">
    <property type="entry name" value="Bact_response_regulator"/>
</dbReference>
<comment type="caution">
    <text evidence="4">The sequence shown here is derived from an EMBL/GenBank/DDBJ whole genome shotgun (WGS) entry which is preliminary data.</text>
</comment>
<keyword evidence="5" id="KW-1185">Reference proteome</keyword>
<keyword evidence="1 2" id="KW-0597">Phosphoprotein</keyword>
<dbReference type="SMART" id="SM00448">
    <property type="entry name" value="REC"/>
    <property type="match status" value="1"/>
</dbReference>
<dbReference type="PANTHER" id="PTHR44591:SF21">
    <property type="entry name" value="TWO-COMPONENT RESPONSE REGULATOR"/>
    <property type="match status" value="1"/>
</dbReference>
<dbReference type="EMBL" id="JBHLWP010000009">
    <property type="protein sequence ID" value="MFC0252169.1"/>
    <property type="molecule type" value="Genomic_DNA"/>
</dbReference>
<name>A0ABV6FF63_9BURK</name>
<dbReference type="CDD" id="cd00156">
    <property type="entry name" value="REC"/>
    <property type="match status" value="1"/>
</dbReference>
<feature type="domain" description="Response regulatory" evidence="3">
    <location>
        <begin position="3"/>
        <end position="113"/>
    </location>
</feature>
<organism evidence="4 5">
    <name type="scientific">Massilia consociata</name>
    <dbReference type="NCBI Taxonomy" id="760117"/>
    <lineage>
        <taxon>Bacteria</taxon>
        <taxon>Pseudomonadati</taxon>
        <taxon>Pseudomonadota</taxon>
        <taxon>Betaproteobacteria</taxon>
        <taxon>Burkholderiales</taxon>
        <taxon>Oxalobacteraceae</taxon>
        <taxon>Telluria group</taxon>
        <taxon>Massilia</taxon>
    </lineage>
</organism>
<protein>
    <submittedName>
        <fullName evidence="4">Response regulator</fullName>
    </submittedName>
</protein>
<feature type="modified residue" description="4-aspartylphosphate" evidence="2">
    <location>
        <position position="52"/>
    </location>
</feature>
<dbReference type="InterPro" id="IPR001789">
    <property type="entry name" value="Sig_transdc_resp-reg_receiver"/>
</dbReference>
<proteinExistence type="predicted"/>
<evidence type="ECO:0000259" key="3">
    <source>
        <dbReference type="PROSITE" id="PS50110"/>
    </source>
</evidence>
<evidence type="ECO:0000256" key="1">
    <source>
        <dbReference type="ARBA" id="ARBA00022553"/>
    </source>
</evidence>
<gene>
    <name evidence="4" type="ORF">ACFFJK_09730</name>
</gene>